<gene>
    <name evidence="1" type="ORF">CINCED_3A021050</name>
</gene>
<protein>
    <submittedName>
        <fullName evidence="1">Uncharacterized protein</fullName>
    </submittedName>
</protein>
<dbReference type="EMBL" id="CABPRJ010000571">
    <property type="protein sequence ID" value="VVC31064.1"/>
    <property type="molecule type" value="Genomic_DNA"/>
</dbReference>
<sequence>MRTICGLTKSTSLKWLPVLGNIDSPKLRREQALIKERNKYTGNTEILELSSSISEEENMEMDYYDTNTDMIHYFSTSQGHGKGIRCRLSINKIKLLTTASQFTMPYLTLT</sequence>
<dbReference type="AlphaFoldDB" id="A0A5E4MHY7"/>
<name>A0A5E4MHY7_9HEMI</name>
<evidence type="ECO:0000313" key="2">
    <source>
        <dbReference type="Proteomes" id="UP000325440"/>
    </source>
</evidence>
<evidence type="ECO:0000313" key="1">
    <source>
        <dbReference type="EMBL" id="VVC31064.1"/>
    </source>
</evidence>
<proteinExistence type="predicted"/>
<organism evidence="1 2">
    <name type="scientific">Cinara cedri</name>
    <dbReference type="NCBI Taxonomy" id="506608"/>
    <lineage>
        <taxon>Eukaryota</taxon>
        <taxon>Metazoa</taxon>
        <taxon>Ecdysozoa</taxon>
        <taxon>Arthropoda</taxon>
        <taxon>Hexapoda</taxon>
        <taxon>Insecta</taxon>
        <taxon>Pterygota</taxon>
        <taxon>Neoptera</taxon>
        <taxon>Paraneoptera</taxon>
        <taxon>Hemiptera</taxon>
        <taxon>Sternorrhyncha</taxon>
        <taxon>Aphidomorpha</taxon>
        <taxon>Aphidoidea</taxon>
        <taxon>Aphididae</taxon>
        <taxon>Lachninae</taxon>
        <taxon>Cinara</taxon>
    </lineage>
</organism>
<reference evidence="1 2" key="1">
    <citation type="submission" date="2019-08" db="EMBL/GenBank/DDBJ databases">
        <authorList>
            <person name="Alioto T."/>
            <person name="Alioto T."/>
            <person name="Gomez Garrido J."/>
        </authorList>
    </citation>
    <scope>NUCLEOTIDE SEQUENCE [LARGE SCALE GENOMIC DNA]</scope>
</reference>
<accession>A0A5E4MHY7</accession>
<dbReference type="Proteomes" id="UP000325440">
    <property type="component" value="Unassembled WGS sequence"/>
</dbReference>
<keyword evidence="2" id="KW-1185">Reference proteome</keyword>